<dbReference type="GO" id="GO:0005634">
    <property type="term" value="C:nucleus"/>
    <property type="evidence" value="ECO:0007669"/>
    <property type="project" value="UniProtKB-SubCell"/>
</dbReference>
<feature type="DNA-binding region" description="Fork-head" evidence="7">
    <location>
        <begin position="64"/>
        <end position="158"/>
    </location>
</feature>
<dbReference type="PRINTS" id="PR00053">
    <property type="entry name" value="FORKHEAD"/>
</dbReference>
<keyword evidence="4 7" id="KW-0238">DNA-binding</keyword>
<evidence type="ECO:0000256" key="2">
    <source>
        <dbReference type="ARBA" id="ARBA00022782"/>
    </source>
</evidence>
<dbReference type="PROSITE" id="PS00658">
    <property type="entry name" value="FORK_HEAD_2"/>
    <property type="match status" value="1"/>
</dbReference>
<dbReference type="GO" id="GO:0000978">
    <property type="term" value="F:RNA polymerase II cis-regulatory region sequence-specific DNA binding"/>
    <property type="evidence" value="ECO:0007669"/>
    <property type="project" value="TreeGrafter"/>
</dbReference>
<name>A0A0A8K847_ACRDI</name>
<evidence type="ECO:0000256" key="3">
    <source>
        <dbReference type="ARBA" id="ARBA00022843"/>
    </source>
</evidence>
<dbReference type="SMART" id="SM00339">
    <property type="entry name" value="FH"/>
    <property type="match status" value="1"/>
</dbReference>
<dbReference type="Pfam" id="PF00250">
    <property type="entry name" value="Forkhead"/>
    <property type="match status" value="1"/>
</dbReference>
<reference evidence="10" key="1">
    <citation type="submission" date="2013-06" db="EMBL/GenBank/DDBJ databases">
        <title>Nodal signalling determines biradial asymmetry in Hydra.</title>
        <authorList>
            <person name="Watanabe H."/>
            <person name="Schmidt H."/>
            <person name="Kuhn A."/>
            <person name="Oezbek S."/>
            <person name="Hobmayer B."/>
            <person name="Holstein T.W."/>
        </authorList>
    </citation>
    <scope>NUCLEOTIDE SEQUENCE</scope>
</reference>
<organism evidence="10">
    <name type="scientific">Acropora digitifera</name>
    <name type="common">Staghorn coral</name>
    <dbReference type="NCBI Taxonomy" id="70779"/>
    <lineage>
        <taxon>Eukaryota</taxon>
        <taxon>Metazoa</taxon>
        <taxon>Cnidaria</taxon>
        <taxon>Anthozoa</taxon>
        <taxon>Hexacorallia</taxon>
        <taxon>Scleractinia</taxon>
        <taxon>Astrocoeniina</taxon>
        <taxon>Acroporidae</taxon>
        <taxon>Acropora</taxon>
    </lineage>
</organism>
<keyword evidence="1" id="KW-1017">Isopeptide bond</keyword>
<dbReference type="PANTHER" id="PTHR11829:SF411">
    <property type="entry name" value="FORKHEAD BOX PROTEIN L2"/>
    <property type="match status" value="1"/>
</dbReference>
<dbReference type="SUPFAM" id="SSF46785">
    <property type="entry name" value="Winged helix' DNA-binding domain"/>
    <property type="match status" value="1"/>
</dbReference>
<keyword evidence="2" id="KW-0221">Differentiation</keyword>
<comment type="subcellular location">
    <subcellularLocation>
        <location evidence="7">Nucleus</location>
    </subcellularLocation>
</comment>
<dbReference type="AlphaFoldDB" id="A0A0A8K847"/>
<keyword evidence="3" id="KW-0832">Ubl conjugation</keyword>
<protein>
    <recommendedName>
        <fullName evidence="6">Forkhead box protein L2</fullName>
    </recommendedName>
</protein>
<dbReference type="PANTHER" id="PTHR11829">
    <property type="entry name" value="FORKHEAD BOX PROTEIN"/>
    <property type="match status" value="1"/>
</dbReference>
<dbReference type="InterPro" id="IPR018122">
    <property type="entry name" value="TF_fork_head_CS_1"/>
</dbReference>
<dbReference type="InterPro" id="IPR036390">
    <property type="entry name" value="WH_DNA-bd_sf"/>
</dbReference>
<dbReference type="GO" id="GO:0000981">
    <property type="term" value="F:DNA-binding transcription factor activity, RNA polymerase II-specific"/>
    <property type="evidence" value="ECO:0007669"/>
    <property type="project" value="TreeGrafter"/>
</dbReference>
<dbReference type="FunFam" id="1.10.10.10:FF:001472">
    <property type="entry name" value="Forkhead domain protein 1"/>
    <property type="match status" value="1"/>
</dbReference>
<evidence type="ECO:0000256" key="4">
    <source>
        <dbReference type="ARBA" id="ARBA00023125"/>
    </source>
</evidence>
<dbReference type="KEGG" id="adf:107333474"/>
<dbReference type="Gene3D" id="1.10.10.10">
    <property type="entry name" value="Winged helix-like DNA-binding domain superfamily/Winged helix DNA-binding domain"/>
    <property type="match status" value="1"/>
</dbReference>
<proteinExistence type="predicted"/>
<dbReference type="InterPro" id="IPR030456">
    <property type="entry name" value="TF_fork_head_CS_2"/>
</dbReference>
<evidence type="ECO:0000256" key="6">
    <source>
        <dbReference type="ARBA" id="ARBA00034872"/>
    </source>
</evidence>
<evidence type="ECO:0000259" key="9">
    <source>
        <dbReference type="PROSITE" id="PS50039"/>
    </source>
</evidence>
<evidence type="ECO:0000256" key="1">
    <source>
        <dbReference type="ARBA" id="ARBA00022499"/>
    </source>
</evidence>
<dbReference type="InterPro" id="IPR050211">
    <property type="entry name" value="FOX_domain-containing"/>
</dbReference>
<feature type="region of interest" description="Disordered" evidence="8">
    <location>
        <begin position="157"/>
        <end position="194"/>
    </location>
</feature>
<accession>A0A0A8K847</accession>
<feature type="region of interest" description="Disordered" evidence="8">
    <location>
        <begin position="241"/>
        <end position="278"/>
    </location>
</feature>
<keyword evidence="5 7" id="KW-0539">Nucleus</keyword>
<dbReference type="OrthoDB" id="5402974at2759"/>
<dbReference type="EMBL" id="AB823892">
    <property type="protein sequence ID" value="BAQ19120.1"/>
    <property type="molecule type" value="Genomic_DNA"/>
</dbReference>
<evidence type="ECO:0000313" key="10">
    <source>
        <dbReference type="EMBL" id="BAQ19120.1"/>
    </source>
</evidence>
<dbReference type="GO" id="GO:0030154">
    <property type="term" value="P:cell differentiation"/>
    <property type="evidence" value="ECO:0007669"/>
    <property type="project" value="UniProtKB-KW"/>
</dbReference>
<gene>
    <name evidence="10" type="primary">AdiFoxL1</name>
    <name evidence="10" type="synonym">G-like 1</name>
</gene>
<evidence type="ECO:0000256" key="8">
    <source>
        <dbReference type="SAM" id="MobiDB-lite"/>
    </source>
</evidence>
<dbReference type="GO" id="GO:0009653">
    <property type="term" value="P:anatomical structure morphogenesis"/>
    <property type="evidence" value="ECO:0007669"/>
    <property type="project" value="TreeGrafter"/>
</dbReference>
<dbReference type="PROSITE" id="PS50039">
    <property type="entry name" value="FORK_HEAD_3"/>
    <property type="match status" value="1"/>
</dbReference>
<evidence type="ECO:0000256" key="7">
    <source>
        <dbReference type="PROSITE-ProRule" id="PRU00089"/>
    </source>
</evidence>
<evidence type="ECO:0000256" key="5">
    <source>
        <dbReference type="ARBA" id="ARBA00023242"/>
    </source>
</evidence>
<sequence length="278" mass="31563">MYGSLPTLRFNPYASLTLPRQEIQHQSSGTFCSCCYFNSNVGCFYSPSCGPEFGYYGCAEMLPKPPYSYVALISMAIKNSPEKKVTLSGIYQFIMMNFPYYQQSRRGWQNSIRHNLSLNKCFVKVPRDKSDPGKGCYWALDSSFEEMFEEGRFWRRKRRPKNSQTKEREGEEDEPEMARSQGHSDETATTEKTGQKLAEAGNINAMKEGRNPTAFNEDFCCHVSSPIPNNLGKRNEWCAMEKGSPVQAPPRNSADSQLVPETDPSNNKLAFSIENLLK</sequence>
<dbReference type="InterPro" id="IPR001766">
    <property type="entry name" value="Fork_head_dom"/>
</dbReference>
<dbReference type="InterPro" id="IPR036388">
    <property type="entry name" value="WH-like_DNA-bd_sf"/>
</dbReference>
<feature type="domain" description="Fork-head" evidence="9">
    <location>
        <begin position="64"/>
        <end position="158"/>
    </location>
</feature>
<dbReference type="PROSITE" id="PS00657">
    <property type="entry name" value="FORK_HEAD_1"/>
    <property type="match status" value="1"/>
</dbReference>